<proteinExistence type="predicted"/>
<dbReference type="InterPro" id="IPR000330">
    <property type="entry name" value="SNF2_N"/>
</dbReference>
<feature type="domain" description="SWIM-type" evidence="3">
    <location>
        <begin position="56"/>
        <end position="94"/>
    </location>
</feature>
<gene>
    <name evidence="6" type="ORF">SAMN05661012_01629</name>
    <name evidence="7" type="ORF">SR876_21700</name>
</gene>
<dbReference type="PROSITE" id="PS51192">
    <property type="entry name" value="HELICASE_ATP_BIND_1"/>
    <property type="match status" value="1"/>
</dbReference>
<reference evidence="7 9" key="2">
    <citation type="submission" date="2023-11" db="EMBL/GenBank/DDBJ databases">
        <title>MicrobeMod: A computational toolkit for identifying prokaryotic methylation and restriction-modification with nanopore sequencing.</title>
        <authorList>
            <person name="Crits-Christoph A."/>
            <person name="Kang S.C."/>
            <person name="Lee H."/>
            <person name="Ostrov N."/>
        </authorList>
    </citation>
    <scope>NUCLEOTIDE SEQUENCE [LARGE SCALE GENOMIC DNA]</scope>
    <source>
        <strain evidence="7 9">ATCC 23090</strain>
    </source>
</reference>
<keyword evidence="6" id="KW-0547">Nucleotide-binding</keyword>
<organism evidence="6 8">
    <name type="scientific">Chitinophaga sancti</name>
    <dbReference type="NCBI Taxonomy" id="1004"/>
    <lineage>
        <taxon>Bacteria</taxon>
        <taxon>Pseudomonadati</taxon>
        <taxon>Bacteroidota</taxon>
        <taxon>Chitinophagia</taxon>
        <taxon>Chitinophagales</taxon>
        <taxon>Chitinophagaceae</taxon>
        <taxon>Chitinophaga</taxon>
    </lineage>
</organism>
<keyword evidence="9" id="KW-1185">Reference proteome</keyword>
<dbReference type="STRING" id="1004.SAMN05661012_01629"/>
<dbReference type="PROSITE" id="PS51194">
    <property type="entry name" value="HELICASE_CTER"/>
    <property type="match status" value="1"/>
</dbReference>
<dbReference type="InterPro" id="IPR027417">
    <property type="entry name" value="P-loop_NTPase"/>
</dbReference>
<evidence type="ECO:0000259" key="5">
    <source>
        <dbReference type="PROSITE" id="PS51194"/>
    </source>
</evidence>
<feature type="domain" description="Helicase ATP-binding" evidence="4">
    <location>
        <begin position="797"/>
        <end position="957"/>
    </location>
</feature>
<dbReference type="InterPro" id="IPR014001">
    <property type="entry name" value="Helicase_ATP-bd"/>
</dbReference>
<dbReference type="RefSeq" id="WP_072358739.1">
    <property type="nucleotide sequence ID" value="NZ_CP139972.1"/>
</dbReference>
<evidence type="ECO:0000313" key="8">
    <source>
        <dbReference type="Proteomes" id="UP000183788"/>
    </source>
</evidence>
<dbReference type="Pfam" id="PF00176">
    <property type="entry name" value="SNF2-rel_dom"/>
    <property type="match status" value="1"/>
</dbReference>
<reference evidence="6 8" key="1">
    <citation type="submission" date="2016-11" db="EMBL/GenBank/DDBJ databases">
        <authorList>
            <person name="Jaros S."/>
            <person name="Januszkiewicz K."/>
            <person name="Wedrychowicz H."/>
        </authorList>
    </citation>
    <scope>NUCLEOTIDE SEQUENCE [LARGE SCALE GENOMIC DNA]</scope>
    <source>
        <strain evidence="6 8">DSM 784</strain>
    </source>
</reference>
<name>A0A1K1NZA8_9BACT</name>
<dbReference type="SMART" id="SM00490">
    <property type="entry name" value="HELICc"/>
    <property type="match status" value="1"/>
</dbReference>
<dbReference type="CDD" id="cd18793">
    <property type="entry name" value="SF2_C_SNF"/>
    <property type="match status" value="1"/>
</dbReference>
<keyword evidence="6" id="KW-0347">Helicase</keyword>
<evidence type="ECO:0000259" key="3">
    <source>
        <dbReference type="PROSITE" id="PS50966"/>
    </source>
</evidence>
<dbReference type="GO" id="GO:0008270">
    <property type="term" value="F:zinc ion binding"/>
    <property type="evidence" value="ECO:0007669"/>
    <property type="project" value="UniProtKB-KW"/>
</dbReference>
<dbReference type="PROSITE" id="PS50966">
    <property type="entry name" value="ZF_SWIM"/>
    <property type="match status" value="2"/>
</dbReference>
<dbReference type="InterPro" id="IPR007527">
    <property type="entry name" value="Znf_SWIM"/>
</dbReference>
<accession>A0A1K1NZA8</accession>
<dbReference type="SUPFAM" id="SSF52540">
    <property type="entry name" value="P-loop containing nucleoside triphosphate hydrolases"/>
    <property type="match status" value="2"/>
</dbReference>
<dbReference type="EMBL" id="CP140154">
    <property type="protein sequence ID" value="WQG87544.1"/>
    <property type="molecule type" value="Genomic_DNA"/>
</dbReference>
<dbReference type="GO" id="GO:0004386">
    <property type="term" value="F:helicase activity"/>
    <property type="evidence" value="ECO:0007669"/>
    <property type="project" value="UniProtKB-KW"/>
</dbReference>
<dbReference type="OrthoDB" id="9760715at2"/>
<dbReference type="Proteomes" id="UP000183788">
    <property type="component" value="Unassembled WGS sequence"/>
</dbReference>
<dbReference type="GO" id="GO:0005524">
    <property type="term" value="F:ATP binding"/>
    <property type="evidence" value="ECO:0007669"/>
    <property type="project" value="InterPro"/>
</dbReference>
<dbReference type="InterPro" id="IPR038718">
    <property type="entry name" value="SNF2-like_sf"/>
</dbReference>
<dbReference type="Gene3D" id="3.40.50.10810">
    <property type="entry name" value="Tandem AAA-ATPase domain"/>
    <property type="match status" value="1"/>
</dbReference>
<keyword evidence="1" id="KW-0378">Hydrolase</keyword>
<dbReference type="Proteomes" id="UP001326715">
    <property type="component" value="Chromosome"/>
</dbReference>
<feature type="domain" description="SWIM-type" evidence="3">
    <location>
        <begin position="169"/>
        <end position="206"/>
    </location>
</feature>
<dbReference type="AlphaFoldDB" id="A0A1K1NZA8"/>
<keyword evidence="2" id="KW-0479">Metal-binding</keyword>
<protein>
    <submittedName>
        <fullName evidence="7">SNF2-related protein</fullName>
    </submittedName>
    <submittedName>
        <fullName evidence="6">Superfamily II DNA or RNA helicase, SNF2 family</fullName>
    </submittedName>
</protein>
<sequence length="1247" mass="144217">MSLPQLLKYVYNNGTDEVIRRGKRIFATGGVELIEADPILKSATFRVKSDTHANYYRVSISKYHETSNMSVRCQCPYNLGDICRHEAAAMFQLQEMLDKNQFENFETLYNQQHTLVKIKSIDIKALKLLTSNDLFMEAEKLAKQSKAIKVQSAKDEKVEAIVKENGTEYPVILQRNEERFFDTSCTCDESEHAICKHKTALFLNLLNNNGPYYFDSLRNWDKEKNKLLALYGYSLSDDLDGKFTFAYMEGKPFLRVLDPSIKRVDGLTAGRQPAPPPPTETAVVITHRVGVVFNGNEPLYPFFRIDLVSGEVNDEQDAFVSLVSKLDLTKYVDFYLYKEQDRDLITPVRKVQGTEVSKFLSKNSPFAGIWENITHDNNESALPTETKELMLEYLHPKLAKLFPQIAAHGLLFLLPNRQQFKTRNLQTVQLAGERLQPIFKTHAGKDVVEITCHVSIQGELMSVSDNEWDSSILFLKNKVLYLFENPQDALHVELFREQGRLRIPVAEWSTYLKDYLLPLSKQYNIQFDHTLLAEVDDVVPEARVFLREVGETFIIQPGFAYHGQEVEWNDDAKITVQEGNKVLIIHRNKEAEQQFVEKLASLHTSFATPNNNNYFFLRAKEALKNNWFFLFFDALKEMNVRVFGFENLKNFKFSAYKPVTNLQISSGIDWFDAQIEVLYGDQKVSIRDIKHALNNKQNYVQLADGSLGLLPEEWLKKYSLLFKIGEEKDKGALKLSKYNFSVIDELYEFIDDEAILSELESKRRKLLQFDEIRNIDLPYNLEATLRPYQESGFQWLNYLDEVKWGGILADDMGLGKTIQALTFIQHYKNKNEGKCMALVVCPTTLIYNWENEIRKFTPSMRYHIHHGPARLKDAETLQQFDILITTYGTLRSDITLLMKLALDYVVLDESQAIKNPQSKVTKAAQLLNTRNKLALSGTPMQNNTFDIYAQMNFLNPGMLGSVDFFRNEFATPIDKFQDEERKDHLRKLIYPFILRRTKEQVAKDLPEKIETVIFCEMDAEQRHIYDAYRNSYRSKILGVIEDQGMERSQLTILQGLMKLRQICDSPAILNEAEQYPNHSVKLHELTREMSENIGNHKVLIFSQFLGMLGLIREKLQHMKVQFEYFDGSTSTSERERAIQNFQNNEESRVFLISLKAGGVGLNLTAADYVYIVDPWWNPAVEQQAIDRTHRIGQTKNIFAYRMICKDTVEEKILQLQERKKSLVKEIIADDSGFIKKLTKEDVLYLFS</sequence>
<dbReference type="InterPro" id="IPR049730">
    <property type="entry name" value="SNF2/RAD54-like_C"/>
</dbReference>
<feature type="domain" description="Helicase C-terminal" evidence="5">
    <location>
        <begin position="1081"/>
        <end position="1243"/>
    </location>
</feature>
<evidence type="ECO:0000313" key="6">
    <source>
        <dbReference type="EMBL" id="SFW40663.1"/>
    </source>
</evidence>
<dbReference type="InterPro" id="IPR001650">
    <property type="entry name" value="Helicase_C-like"/>
</dbReference>
<evidence type="ECO:0000313" key="7">
    <source>
        <dbReference type="EMBL" id="WQG87544.1"/>
    </source>
</evidence>
<dbReference type="CDD" id="cd18012">
    <property type="entry name" value="DEXQc_arch_SWI2_SNF2"/>
    <property type="match status" value="1"/>
</dbReference>
<dbReference type="SMART" id="SM00487">
    <property type="entry name" value="DEXDc"/>
    <property type="match status" value="1"/>
</dbReference>
<keyword evidence="6" id="KW-0067">ATP-binding</keyword>
<evidence type="ECO:0000259" key="4">
    <source>
        <dbReference type="PROSITE" id="PS51192"/>
    </source>
</evidence>
<dbReference type="EMBL" id="FPIZ01000004">
    <property type="protein sequence ID" value="SFW40663.1"/>
    <property type="molecule type" value="Genomic_DNA"/>
</dbReference>
<dbReference type="PANTHER" id="PTHR10799">
    <property type="entry name" value="SNF2/RAD54 HELICASE FAMILY"/>
    <property type="match status" value="1"/>
</dbReference>
<keyword evidence="2" id="KW-0862">Zinc</keyword>
<keyword evidence="2" id="KW-0863">Zinc-finger</keyword>
<dbReference type="Pfam" id="PF00271">
    <property type="entry name" value="Helicase_C"/>
    <property type="match status" value="1"/>
</dbReference>
<dbReference type="Gene3D" id="3.40.50.300">
    <property type="entry name" value="P-loop containing nucleotide triphosphate hydrolases"/>
    <property type="match status" value="1"/>
</dbReference>
<evidence type="ECO:0000313" key="9">
    <source>
        <dbReference type="Proteomes" id="UP001326715"/>
    </source>
</evidence>
<evidence type="ECO:0000256" key="2">
    <source>
        <dbReference type="PROSITE-ProRule" id="PRU00325"/>
    </source>
</evidence>
<dbReference type="GO" id="GO:0016787">
    <property type="term" value="F:hydrolase activity"/>
    <property type="evidence" value="ECO:0007669"/>
    <property type="project" value="UniProtKB-KW"/>
</dbReference>
<evidence type="ECO:0000256" key="1">
    <source>
        <dbReference type="ARBA" id="ARBA00022801"/>
    </source>
</evidence>
<dbReference type="Pfam" id="PF04434">
    <property type="entry name" value="SWIM"/>
    <property type="match status" value="2"/>
</dbReference>